<keyword evidence="2" id="KW-1185">Reference proteome</keyword>
<dbReference type="Gene3D" id="2.40.10.270">
    <property type="entry name" value="Bacteriophage SPP1 head-tail adaptor protein"/>
    <property type="match status" value="1"/>
</dbReference>
<dbReference type="Pfam" id="PF05521">
    <property type="entry name" value="Phage_HCP"/>
    <property type="match status" value="1"/>
</dbReference>
<proteinExistence type="predicted"/>
<organism evidence="1 2">
    <name type="scientific">Peribacillus castrilensis</name>
    <dbReference type="NCBI Taxonomy" id="2897690"/>
    <lineage>
        <taxon>Bacteria</taxon>
        <taxon>Bacillati</taxon>
        <taxon>Bacillota</taxon>
        <taxon>Bacilli</taxon>
        <taxon>Bacillales</taxon>
        <taxon>Bacillaceae</taxon>
        <taxon>Peribacillus</taxon>
    </lineage>
</organism>
<name>A0AAW9NGQ7_9BACI</name>
<evidence type="ECO:0000313" key="1">
    <source>
        <dbReference type="EMBL" id="MEC0277111.1"/>
    </source>
</evidence>
<dbReference type="InterPro" id="IPR038666">
    <property type="entry name" value="SSP1_head-tail_sf"/>
</dbReference>
<dbReference type="Proteomes" id="UP001307168">
    <property type="component" value="Unassembled WGS sequence"/>
</dbReference>
<evidence type="ECO:0000313" key="2">
    <source>
        <dbReference type="Proteomes" id="UP001307168"/>
    </source>
</evidence>
<dbReference type="RefSeq" id="WP_367408576.1">
    <property type="nucleotide sequence ID" value="NZ_JARNBH010000066.1"/>
</dbReference>
<gene>
    <name evidence="1" type="ORF">P4706_29485</name>
</gene>
<dbReference type="AlphaFoldDB" id="A0AAW9NGQ7"/>
<dbReference type="InterPro" id="IPR008767">
    <property type="entry name" value="Phage_SPP1_head-tail_adaptor"/>
</dbReference>
<dbReference type="EMBL" id="JARNBH010000066">
    <property type="protein sequence ID" value="MEC0277111.1"/>
    <property type="molecule type" value="Genomic_DNA"/>
</dbReference>
<accession>A0AAW9NGQ7</accession>
<sequence>MDTRIEIGGYENIKDPITFISKRTWLKKYSTMSEKLKPITRSVYNESLPQTEYTISFRIRYKKGLKSGMIVKYKDAEYQLLFTEDSTRLKHEMILRCKDVK</sequence>
<protein>
    <submittedName>
        <fullName evidence="1">Phage head closure protein</fullName>
    </submittedName>
</protein>
<comment type="caution">
    <text evidence="1">The sequence shown here is derived from an EMBL/GenBank/DDBJ whole genome shotgun (WGS) entry which is preliminary data.</text>
</comment>
<dbReference type="NCBIfam" id="TIGR01563">
    <property type="entry name" value="gp16_SPP1"/>
    <property type="match status" value="1"/>
</dbReference>
<reference evidence="1 2" key="1">
    <citation type="submission" date="2023-03" db="EMBL/GenBank/DDBJ databases">
        <title>Bacillus Genome Sequencing.</title>
        <authorList>
            <person name="Dunlap C."/>
        </authorList>
    </citation>
    <scope>NUCLEOTIDE SEQUENCE [LARGE SCALE GENOMIC DNA]</scope>
    <source>
        <strain evidence="1 2">B-41290</strain>
    </source>
</reference>